<dbReference type="GO" id="GO:0006635">
    <property type="term" value="P:fatty acid beta-oxidation"/>
    <property type="evidence" value="ECO:0007669"/>
    <property type="project" value="TreeGrafter"/>
</dbReference>
<organism evidence="4 5">
    <name type="scientific">Paraburkholderia susongensis</name>
    <dbReference type="NCBI Taxonomy" id="1515439"/>
    <lineage>
        <taxon>Bacteria</taxon>
        <taxon>Pseudomonadati</taxon>
        <taxon>Pseudomonadota</taxon>
        <taxon>Betaproteobacteria</taxon>
        <taxon>Burkholderiales</taxon>
        <taxon>Burkholderiaceae</taxon>
        <taxon>Paraburkholderia</taxon>
    </lineage>
</organism>
<keyword evidence="5" id="KW-1185">Reference proteome</keyword>
<dbReference type="STRING" id="1515439.SAMN06265784_11144"/>
<evidence type="ECO:0000256" key="2">
    <source>
        <dbReference type="ARBA" id="ARBA00023239"/>
    </source>
</evidence>
<dbReference type="GO" id="GO:0016829">
    <property type="term" value="F:lyase activity"/>
    <property type="evidence" value="ECO:0007669"/>
    <property type="project" value="UniProtKB-KW"/>
</dbReference>
<dbReference type="Pfam" id="PF00378">
    <property type="entry name" value="ECH_1"/>
    <property type="match status" value="1"/>
</dbReference>
<dbReference type="SUPFAM" id="SSF52096">
    <property type="entry name" value="ClpP/crotonase"/>
    <property type="match status" value="1"/>
</dbReference>
<evidence type="ECO:0000256" key="1">
    <source>
        <dbReference type="ARBA" id="ARBA00005254"/>
    </source>
</evidence>
<keyword evidence="2" id="KW-0456">Lyase</keyword>
<feature type="region of interest" description="Disordered" evidence="3">
    <location>
        <begin position="243"/>
        <end position="262"/>
    </location>
</feature>
<comment type="similarity">
    <text evidence="1">Belongs to the enoyl-CoA hydratase/isomerase family.</text>
</comment>
<protein>
    <submittedName>
        <fullName evidence="4">Crotonobetainyl-CoA hydratase</fullName>
    </submittedName>
</protein>
<dbReference type="PANTHER" id="PTHR11941">
    <property type="entry name" value="ENOYL-COA HYDRATASE-RELATED"/>
    <property type="match status" value="1"/>
</dbReference>
<sequence>MAPESYRYCRFEVDGPLLTLTIDRPEVLNAMHPDAHREFADAFDRYAADPSLRVAIVTGAGERAFCVGTDLKALDATGDHTKPSTGFAGITHRFDLWKPLIAAVNGLCLGGGMEILAACDLGIAAHHAQFGLPEPRVGLAALGGGLLQRLPRQIGMKDAMALVLTGTRISAEEAKRIGLINEVAPAAELMTRARTLAQEILAGAPLAVQASKQVMLQSLARANLASTMHEDYPLAQRMLASDDAREGPKAFTQKRPPNWTGR</sequence>
<evidence type="ECO:0000313" key="4">
    <source>
        <dbReference type="EMBL" id="SMG58399.1"/>
    </source>
</evidence>
<evidence type="ECO:0000313" key="5">
    <source>
        <dbReference type="Proteomes" id="UP000193228"/>
    </source>
</evidence>
<dbReference type="RefSeq" id="WP_085488467.1">
    <property type="nucleotide sequence ID" value="NZ_FXAT01000011.1"/>
</dbReference>
<dbReference type="InterPro" id="IPR014748">
    <property type="entry name" value="Enoyl-CoA_hydra_C"/>
</dbReference>
<reference evidence="5" key="1">
    <citation type="submission" date="2017-04" db="EMBL/GenBank/DDBJ databases">
        <authorList>
            <person name="Varghese N."/>
            <person name="Submissions S."/>
        </authorList>
    </citation>
    <scope>NUCLEOTIDE SEQUENCE [LARGE SCALE GENOMIC DNA]</scope>
    <source>
        <strain evidence="5">LMG 29540</strain>
    </source>
</reference>
<dbReference type="PANTHER" id="PTHR11941:SF54">
    <property type="entry name" value="ENOYL-COA HYDRATASE, MITOCHONDRIAL"/>
    <property type="match status" value="1"/>
</dbReference>
<evidence type="ECO:0000256" key="3">
    <source>
        <dbReference type="SAM" id="MobiDB-lite"/>
    </source>
</evidence>
<name>A0A1X7LZ71_9BURK</name>
<dbReference type="Gene3D" id="1.10.12.10">
    <property type="entry name" value="Lyase 2-enoyl-coa Hydratase, Chain A, domain 2"/>
    <property type="match status" value="1"/>
</dbReference>
<dbReference type="OrthoDB" id="9774843at2"/>
<proteinExistence type="inferred from homology"/>
<dbReference type="EMBL" id="FXAT01000011">
    <property type="protein sequence ID" value="SMG58399.1"/>
    <property type="molecule type" value="Genomic_DNA"/>
</dbReference>
<dbReference type="AlphaFoldDB" id="A0A1X7LZ71"/>
<dbReference type="Proteomes" id="UP000193228">
    <property type="component" value="Unassembled WGS sequence"/>
</dbReference>
<accession>A0A1X7LZ71</accession>
<dbReference type="Gene3D" id="3.90.226.10">
    <property type="entry name" value="2-enoyl-CoA Hydratase, Chain A, domain 1"/>
    <property type="match status" value="1"/>
</dbReference>
<dbReference type="CDD" id="cd06558">
    <property type="entry name" value="crotonase-like"/>
    <property type="match status" value="1"/>
</dbReference>
<dbReference type="InterPro" id="IPR001753">
    <property type="entry name" value="Enoyl-CoA_hydra/iso"/>
</dbReference>
<dbReference type="InterPro" id="IPR029045">
    <property type="entry name" value="ClpP/crotonase-like_dom_sf"/>
</dbReference>
<gene>
    <name evidence="4" type="ORF">SAMN06265784_11144</name>
</gene>